<dbReference type="InterPro" id="IPR025110">
    <property type="entry name" value="AMP-bd_C"/>
</dbReference>
<organism evidence="15 16">
    <name type="scientific">Cotesia typhae</name>
    <dbReference type="NCBI Taxonomy" id="2053667"/>
    <lineage>
        <taxon>Eukaryota</taxon>
        <taxon>Metazoa</taxon>
        <taxon>Ecdysozoa</taxon>
        <taxon>Arthropoda</taxon>
        <taxon>Hexapoda</taxon>
        <taxon>Insecta</taxon>
        <taxon>Pterygota</taxon>
        <taxon>Neoptera</taxon>
        <taxon>Endopterygota</taxon>
        <taxon>Hymenoptera</taxon>
        <taxon>Apocrita</taxon>
        <taxon>Ichneumonoidea</taxon>
        <taxon>Braconidae</taxon>
        <taxon>Microgastrinae</taxon>
        <taxon>Cotesia</taxon>
    </lineage>
</organism>
<comment type="caution">
    <text evidence="15">The sequence shown here is derived from an EMBL/GenBank/DDBJ whole genome shotgun (WGS) entry which is preliminary data.</text>
</comment>
<name>A0A8J5R5D7_9HYME</name>
<keyword evidence="6" id="KW-0067">ATP-binding</keyword>
<dbReference type="GO" id="GO:0008218">
    <property type="term" value="P:bioluminescence"/>
    <property type="evidence" value="ECO:0007669"/>
    <property type="project" value="UniProtKB-KW"/>
</dbReference>
<evidence type="ECO:0000256" key="7">
    <source>
        <dbReference type="ARBA" id="ARBA00023002"/>
    </source>
</evidence>
<sequence length="610" mass="67614">MSRLCFSANNVINKLNIISSWSVNRALSSRKVGLNSIKVTGFTNSFNHANWSVRYYLNCSNIQNQKSIVDDNNIFKSFIPCVDGFQGLLLHQCIWKNVDKWWNKTALINAVTGKSYTYRELKKLSGKFATSLRKNNLRPGDTIAVVLTNVPEYAIIVLGASEAGVCATLINPAYTAKEIKKQLENSEAAAVVTSSSNYPIVAESIKGNSLIRLPIIVIEERTESPTPENSINFKDFTGDGVKEFEKTGLQTERNPETDTVFLPYSSGTTGLPKGVELTHRNIVANIFQERVKEVTASTEAIGDHQEILPVFLPLYHIFGLVVCMLNYLGLGGKVICMPSFSSTALLEVMNKHKITSMYVAPPIVQMLANDNRFMKRHIENIKLITCGAAPTGEEVIVKFLNRVGTQVNFAQGYGLTETSPVISKSVKAPLDSSGILVPNTEVRIVGYEEHNRGNNLGVDETGEIFVRGPQVMKGYFKNPKATADTMEGDWFKTGDLGSFDNEGHLYIRGRLKELIKVQGYQVAPAELEDIIQGHEKIADAAVIGVSHERYGEIPKAFIVPKANMIIDEQEIKDYVAKRVTKYKQLGHVVLIDKIPKSAAGKILRRELQKI</sequence>
<dbReference type="InterPro" id="IPR020845">
    <property type="entry name" value="AMP-binding_CS"/>
</dbReference>
<evidence type="ECO:0000256" key="6">
    <source>
        <dbReference type="ARBA" id="ARBA00022840"/>
    </source>
</evidence>
<feature type="domain" description="AMP-binding enzyme C-terminal" evidence="14">
    <location>
        <begin position="526"/>
        <end position="601"/>
    </location>
</feature>
<evidence type="ECO:0000313" key="16">
    <source>
        <dbReference type="Proteomes" id="UP000729913"/>
    </source>
</evidence>
<dbReference type="GO" id="GO:0004467">
    <property type="term" value="F:long-chain fatty acid-CoA ligase activity"/>
    <property type="evidence" value="ECO:0007669"/>
    <property type="project" value="TreeGrafter"/>
</dbReference>
<dbReference type="GO" id="GO:0005524">
    <property type="term" value="F:ATP binding"/>
    <property type="evidence" value="ECO:0007669"/>
    <property type="project" value="UniProtKB-KW"/>
</dbReference>
<evidence type="ECO:0000256" key="3">
    <source>
        <dbReference type="ARBA" id="ARBA00012532"/>
    </source>
</evidence>
<feature type="domain" description="AMP-dependent synthetase/ligase" evidence="13">
    <location>
        <begin position="96"/>
        <end position="476"/>
    </location>
</feature>
<evidence type="ECO:0000259" key="13">
    <source>
        <dbReference type="Pfam" id="PF00501"/>
    </source>
</evidence>
<accession>A0A8J5R5D7</accession>
<reference evidence="15" key="2">
    <citation type="submission" date="2021-04" db="EMBL/GenBank/DDBJ databases">
        <title>Genome-wide patterns of bracovirus chromosomal integration into multiple host tissues during parasitism.</title>
        <authorList>
            <person name="Chebbi M.A.C."/>
        </authorList>
    </citation>
    <scope>NUCLEOTIDE SEQUENCE</scope>
    <source>
        <tissue evidence="15">Whole body</tissue>
    </source>
</reference>
<comment type="catalytic activity">
    <reaction evidence="12">
        <text>firefly D-luciferin + ATP + O2 = firefly oxyluciferin + hnu + AMP + CO2 + diphosphate</text>
        <dbReference type="Rhea" id="RHEA:10732"/>
        <dbReference type="ChEBI" id="CHEBI:15379"/>
        <dbReference type="ChEBI" id="CHEBI:16526"/>
        <dbReference type="ChEBI" id="CHEBI:16792"/>
        <dbReference type="ChEBI" id="CHEBI:30212"/>
        <dbReference type="ChEBI" id="CHEBI:30616"/>
        <dbReference type="ChEBI" id="CHEBI:33019"/>
        <dbReference type="ChEBI" id="CHEBI:58038"/>
        <dbReference type="ChEBI" id="CHEBI:456215"/>
        <dbReference type="EC" id="1.13.12.7"/>
    </reaction>
</comment>
<evidence type="ECO:0000259" key="14">
    <source>
        <dbReference type="Pfam" id="PF13193"/>
    </source>
</evidence>
<dbReference type="PROSITE" id="PS00455">
    <property type="entry name" value="AMP_BINDING"/>
    <property type="match status" value="1"/>
</dbReference>
<dbReference type="PANTHER" id="PTHR24096:SF422">
    <property type="entry name" value="BCDNA.GH02901"/>
    <property type="match status" value="1"/>
</dbReference>
<evidence type="ECO:0000256" key="4">
    <source>
        <dbReference type="ARBA" id="ARBA00019043"/>
    </source>
</evidence>
<comment type="subcellular location">
    <subcellularLocation>
        <location evidence="1">Peroxisome</location>
    </subcellularLocation>
</comment>
<dbReference type="FunFam" id="3.30.300.30:FF:000007">
    <property type="entry name" value="4-coumarate--CoA ligase 2"/>
    <property type="match status" value="1"/>
</dbReference>
<evidence type="ECO:0000256" key="11">
    <source>
        <dbReference type="ARBA" id="ARBA00023262"/>
    </source>
</evidence>
<dbReference type="Pfam" id="PF13193">
    <property type="entry name" value="AMP-binding_C"/>
    <property type="match status" value="1"/>
</dbReference>
<keyword evidence="11" id="KW-0599">Photoprotein</keyword>
<dbReference type="InterPro" id="IPR000873">
    <property type="entry name" value="AMP-dep_synth/lig_dom"/>
</dbReference>
<dbReference type="GO" id="GO:0046949">
    <property type="term" value="P:fatty-acyl-CoA biosynthetic process"/>
    <property type="evidence" value="ECO:0007669"/>
    <property type="project" value="TreeGrafter"/>
</dbReference>
<dbReference type="Pfam" id="PF00501">
    <property type="entry name" value="AMP-binding"/>
    <property type="match status" value="1"/>
</dbReference>
<dbReference type="OrthoDB" id="10253869at2759"/>
<evidence type="ECO:0000313" key="15">
    <source>
        <dbReference type="EMBL" id="KAG8042327.1"/>
    </source>
</evidence>
<evidence type="ECO:0000256" key="8">
    <source>
        <dbReference type="ARBA" id="ARBA00023033"/>
    </source>
</evidence>
<evidence type="ECO:0000256" key="5">
    <source>
        <dbReference type="ARBA" id="ARBA00022741"/>
    </source>
</evidence>
<dbReference type="GO" id="GO:0004497">
    <property type="term" value="F:monooxygenase activity"/>
    <property type="evidence" value="ECO:0007669"/>
    <property type="project" value="UniProtKB-KW"/>
</dbReference>
<dbReference type="Proteomes" id="UP000729913">
    <property type="component" value="Unassembled WGS sequence"/>
</dbReference>
<keyword evidence="16" id="KW-1185">Reference proteome</keyword>
<protein>
    <recommendedName>
        <fullName evidence="4">Luciferin 4-monooxygenase</fullName>
        <ecNumber evidence="3">1.13.12.7</ecNumber>
    </recommendedName>
</protein>
<dbReference type="PANTHER" id="PTHR24096">
    <property type="entry name" value="LONG-CHAIN-FATTY-ACID--COA LIGASE"/>
    <property type="match status" value="1"/>
</dbReference>
<dbReference type="GO" id="GO:0005777">
    <property type="term" value="C:peroxisome"/>
    <property type="evidence" value="ECO:0007669"/>
    <property type="project" value="UniProtKB-SubCell"/>
</dbReference>
<dbReference type="AlphaFoldDB" id="A0A8J5R5D7"/>
<dbReference type="EMBL" id="JAAOIC020000002">
    <property type="protein sequence ID" value="KAG8042327.1"/>
    <property type="molecule type" value="Genomic_DNA"/>
</dbReference>
<evidence type="ECO:0000256" key="10">
    <source>
        <dbReference type="ARBA" id="ARBA00023223"/>
    </source>
</evidence>
<dbReference type="FunFam" id="3.40.50.12780:FF:000003">
    <property type="entry name" value="Long-chain-fatty-acid--CoA ligase FadD"/>
    <property type="match status" value="1"/>
</dbReference>
<keyword evidence="9" id="KW-0576">Peroxisome</keyword>
<keyword evidence="10" id="KW-0455">Luminescence</keyword>
<comment type="similarity">
    <text evidence="2">Belongs to the ATP-dependent AMP-binding enzyme family.</text>
</comment>
<keyword evidence="8" id="KW-0503">Monooxygenase</keyword>
<gene>
    <name evidence="15" type="ORF">G9C98_004961</name>
</gene>
<evidence type="ECO:0000256" key="2">
    <source>
        <dbReference type="ARBA" id="ARBA00006432"/>
    </source>
</evidence>
<proteinExistence type="inferred from homology"/>
<evidence type="ECO:0000256" key="9">
    <source>
        <dbReference type="ARBA" id="ARBA00023140"/>
    </source>
</evidence>
<evidence type="ECO:0000256" key="1">
    <source>
        <dbReference type="ARBA" id="ARBA00004275"/>
    </source>
</evidence>
<reference evidence="15" key="1">
    <citation type="submission" date="2020-03" db="EMBL/GenBank/DDBJ databases">
        <authorList>
            <person name="Chebbi M.A."/>
            <person name="Drezen J.M."/>
        </authorList>
    </citation>
    <scope>NUCLEOTIDE SEQUENCE</scope>
    <source>
        <tissue evidence="15">Whole body</tissue>
    </source>
</reference>
<keyword evidence="5" id="KW-0547">Nucleotide-binding</keyword>
<dbReference type="EC" id="1.13.12.7" evidence="3"/>
<evidence type="ECO:0000256" key="12">
    <source>
        <dbReference type="ARBA" id="ARBA00048497"/>
    </source>
</evidence>
<keyword evidence="7" id="KW-0560">Oxidoreductase</keyword>